<evidence type="ECO:0000313" key="3">
    <source>
        <dbReference type="EMBL" id="RCN45229.1"/>
    </source>
</evidence>
<dbReference type="OrthoDB" id="191139at2759"/>
<dbReference type="EMBL" id="JOJR01000106">
    <property type="protein sequence ID" value="RCN45229.1"/>
    <property type="molecule type" value="Genomic_DNA"/>
</dbReference>
<dbReference type="STRING" id="29170.A0A368GPM1"/>
<sequence length="89" mass="10016">MYHTEEAALYYATIAVIIAASLFYCRKYIRGVRYEEDVRADGKIIAITGANSGIGQAVTAELNRRGATVYMLVRDKQRGLDSIRRLEEV</sequence>
<accession>A0A368GPM1</accession>
<keyword evidence="2" id="KW-1133">Transmembrane helix</keyword>
<dbReference type="GO" id="GO:0016491">
    <property type="term" value="F:oxidoreductase activity"/>
    <property type="evidence" value="ECO:0007669"/>
    <property type="project" value="UniProtKB-KW"/>
</dbReference>
<keyword evidence="2" id="KW-0812">Transmembrane</keyword>
<gene>
    <name evidence="3" type="ORF">ANCCAN_08729</name>
</gene>
<evidence type="ECO:0008006" key="5">
    <source>
        <dbReference type="Google" id="ProtNLM"/>
    </source>
</evidence>
<organism evidence="3 4">
    <name type="scientific">Ancylostoma caninum</name>
    <name type="common">Dog hookworm</name>
    <dbReference type="NCBI Taxonomy" id="29170"/>
    <lineage>
        <taxon>Eukaryota</taxon>
        <taxon>Metazoa</taxon>
        <taxon>Ecdysozoa</taxon>
        <taxon>Nematoda</taxon>
        <taxon>Chromadorea</taxon>
        <taxon>Rhabditida</taxon>
        <taxon>Rhabditina</taxon>
        <taxon>Rhabditomorpha</taxon>
        <taxon>Strongyloidea</taxon>
        <taxon>Ancylostomatidae</taxon>
        <taxon>Ancylostomatinae</taxon>
        <taxon>Ancylostoma</taxon>
    </lineage>
</organism>
<keyword evidence="4" id="KW-1185">Reference proteome</keyword>
<dbReference type="AlphaFoldDB" id="A0A368GPM1"/>
<evidence type="ECO:0000256" key="2">
    <source>
        <dbReference type="SAM" id="Phobius"/>
    </source>
</evidence>
<protein>
    <recommendedName>
        <fullName evidence="5">Oxidoreductase, short chain dehydrogenase/reductase family protein</fullName>
    </recommendedName>
</protein>
<keyword evidence="1" id="KW-0560">Oxidoreductase</keyword>
<dbReference type="PANTHER" id="PTHR43157">
    <property type="entry name" value="PHOSPHATIDYLINOSITOL-GLYCAN BIOSYNTHESIS CLASS F PROTEIN-RELATED"/>
    <property type="match status" value="1"/>
</dbReference>
<dbReference type="Proteomes" id="UP000252519">
    <property type="component" value="Unassembled WGS sequence"/>
</dbReference>
<evidence type="ECO:0000256" key="1">
    <source>
        <dbReference type="ARBA" id="ARBA00023002"/>
    </source>
</evidence>
<reference evidence="3 4" key="1">
    <citation type="submission" date="2014-10" db="EMBL/GenBank/DDBJ databases">
        <title>Draft genome of the hookworm Ancylostoma caninum.</title>
        <authorList>
            <person name="Mitreva M."/>
        </authorList>
    </citation>
    <scope>NUCLEOTIDE SEQUENCE [LARGE SCALE GENOMIC DNA]</scope>
    <source>
        <strain evidence="3 4">Baltimore</strain>
    </source>
</reference>
<name>A0A368GPM1_ANCCA</name>
<comment type="caution">
    <text evidence="3">The sequence shown here is derived from an EMBL/GenBank/DDBJ whole genome shotgun (WGS) entry which is preliminary data.</text>
</comment>
<evidence type="ECO:0000313" key="4">
    <source>
        <dbReference type="Proteomes" id="UP000252519"/>
    </source>
</evidence>
<dbReference type="SUPFAM" id="SSF51735">
    <property type="entry name" value="NAD(P)-binding Rossmann-fold domains"/>
    <property type="match status" value="1"/>
</dbReference>
<dbReference type="Gene3D" id="3.40.50.720">
    <property type="entry name" value="NAD(P)-binding Rossmann-like Domain"/>
    <property type="match status" value="1"/>
</dbReference>
<feature type="transmembrane region" description="Helical" evidence="2">
    <location>
        <begin position="7"/>
        <end position="25"/>
    </location>
</feature>
<proteinExistence type="predicted"/>
<dbReference type="InterPro" id="IPR036291">
    <property type="entry name" value="NAD(P)-bd_dom_sf"/>
</dbReference>
<keyword evidence="2" id="KW-0472">Membrane</keyword>
<dbReference type="PANTHER" id="PTHR43157:SF31">
    <property type="entry name" value="PHOSPHATIDYLINOSITOL-GLYCAN BIOSYNTHESIS CLASS F PROTEIN"/>
    <property type="match status" value="1"/>
</dbReference>